<dbReference type="EMBL" id="CP124543">
    <property type="protein sequence ID" value="WGV25993.1"/>
    <property type="molecule type" value="Genomic_DNA"/>
</dbReference>
<dbReference type="InterPro" id="IPR002104">
    <property type="entry name" value="Integrase_catalytic"/>
</dbReference>
<dbReference type="Proteomes" id="UP001223520">
    <property type="component" value="Chromosome"/>
</dbReference>
<dbReference type="InterPro" id="IPR013762">
    <property type="entry name" value="Integrase-like_cat_sf"/>
</dbReference>
<evidence type="ECO:0000256" key="1">
    <source>
        <dbReference type="ARBA" id="ARBA00023172"/>
    </source>
</evidence>
<dbReference type="InterPro" id="IPR011010">
    <property type="entry name" value="DNA_brk_join_enz"/>
</dbReference>
<organism evidence="3 4">
    <name type="scientific">Halotia branconii CENA392</name>
    <dbReference type="NCBI Taxonomy" id="1539056"/>
    <lineage>
        <taxon>Bacteria</taxon>
        <taxon>Bacillati</taxon>
        <taxon>Cyanobacteriota</taxon>
        <taxon>Cyanophyceae</taxon>
        <taxon>Nostocales</taxon>
        <taxon>Nodulariaceae</taxon>
        <taxon>Halotia</taxon>
    </lineage>
</organism>
<accession>A0AAJ6NSN3</accession>
<evidence type="ECO:0000259" key="2">
    <source>
        <dbReference type="PROSITE" id="PS51898"/>
    </source>
</evidence>
<dbReference type="RefSeq" id="WP_281483249.1">
    <property type="nucleotide sequence ID" value="NZ_CP124543.1"/>
</dbReference>
<keyword evidence="1" id="KW-0233">DNA recombination</keyword>
<dbReference type="InterPro" id="IPR050090">
    <property type="entry name" value="Tyrosine_recombinase_XerCD"/>
</dbReference>
<dbReference type="KEGG" id="hbq:QI031_00255"/>
<dbReference type="Gene3D" id="1.10.443.10">
    <property type="entry name" value="Intergrase catalytic core"/>
    <property type="match status" value="1"/>
</dbReference>
<dbReference type="PROSITE" id="PS51898">
    <property type="entry name" value="TYR_RECOMBINASE"/>
    <property type="match status" value="1"/>
</dbReference>
<dbReference type="AlphaFoldDB" id="A0AAJ6NSN3"/>
<reference evidence="3 4" key="1">
    <citation type="journal article" date="2023" name="Limnol Oceanogr Lett">
        <title>Environmental adaptations by the intertidal Antarctic cyanobacterium Halotia branconii CENA392 as revealed using long-read genome sequencing.</title>
        <authorList>
            <person name="Dextro R.B."/>
            <person name="Delbaje E."/>
            <person name="Freitas P.N.N."/>
            <person name="Geraldes V."/>
            <person name="Pinto E."/>
            <person name="Long P.F."/>
            <person name="Fiore M.F."/>
        </authorList>
    </citation>
    <scope>NUCLEOTIDE SEQUENCE [LARGE SCALE GENOMIC DNA]</scope>
    <source>
        <strain evidence="3 4">CENA392</strain>
    </source>
</reference>
<protein>
    <submittedName>
        <fullName evidence="3">Tyrosine-type recombinase/integrase</fullName>
    </submittedName>
</protein>
<sequence length="400" mass="46366">MPKNEDKWISTDRRSNKLVIRFHVNGFSKQFFIATGLEDTPRNRELVKLRREMIQADISLERFDASLQSYQFQPSRNSATLYRLSQSYDYDLGELWEKFTEFKKALLERTTIYGKYKGIARYIAKLPTKSLNQAPQIRDWLLTNTTHFMAWTLLQSFSDCCNWAVDSGLIANNPFEKLKIKKPRRSSEDDDDYRAFTLEQRDTIIATFENHRVYSHHANLVKFMFWTGCRPGEAFALTWADVQENATRILINKSCNLFRVKKGTKNRKKRIFPTSKGSKLQNLLLGMKPPAGEFSPHSLVFTSKTGRPLNSCIVQQFWSLKVKSGKNGYRREYPGVIRELAAVGKTPYLEFYATRHTFATWAIASGVTPEKVARWIGDEVQTVLKFYCHPNVVDSECPDF</sequence>
<dbReference type="Pfam" id="PF00589">
    <property type="entry name" value="Phage_integrase"/>
    <property type="match status" value="1"/>
</dbReference>
<proteinExistence type="predicted"/>
<dbReference type="PANTHER" id="PTHR30349:SF64">
    <property type="entry name" value="PROPHAGE INTEGRASE INTD-RELATED"/>
    <property type="match status" value="1"/>
</dbReference>
<dbReference type="GO" id="GO:0003677">
    <property type="term" value="F:DNA binding"/>
    <property type="evidence" value="ECO:0007669"/>
    <property type="project" value="InterPro"/>
</dbReference>
<evidence type="ECO:0000313" key="4">
    <source>
        <dbReference type="Proteomes" id="UP001223520"/>
    </source>
</evidence>
<evidence type="ECO:0000313" key="3">
    <source>
        <dbReference type="EMBL" id="WGV25993.1"/>
    </source>
</evidence>
<gene>
    <name evidence="3" type="ORF">QI031_00255</name>
</gene>
<dbReference type="GO" id="GO:0006310">
    <property type="term" value="P:DNA recombination"/>
    <property type="evidence" value="ECO:0007669"/>
    <property type="project" value="UniProtKB-KW"/>
</dbReference>
<feature type="domain" description="Tyr recombinase" evidence="2">
    <location>
        <begin position="191"/>
        <end position="400"/>
    </location>
</feature>
<dbReference type="SUPFAM" id="SSF56349">
    <property type="entry name" value="DNA breaking-rejoining enzymes"/>
    <property type="match status" value="1"/>
</dbReference>
<keyword evidence="4" id="KW-1185">Reference proteome</keyword>
<name>A0AAJ6NSN3_9CYAN</name>
<dbReference type="GO" id="GO:0015074">
    <property type="term" value="P:DNA integration"/>
    <property type="evidence" value="ECO:0007669"/>
    <property type="project" value="InterPro"/>
</dbReference>
<dbReference type="PANTHER" id="PTHR30349">
    <property type="entry name" value="PHAGE INTEGRASE-RELATED"/>
    <property type="match status" value="1"/>
</dbReference>